<comment type="subcellular location">
    <subcellularLocation>
        <location evidence="1">Nucleus</location>
    </subcellularLocation>
</comment>
<evidence type="ECO:0000259" key="8">
    <source>
        <dbReference type="PROSITE" id="PS51471"/>
    </source>
</evidence>
<dbReference type="GO" id="GO:0051213">
    <property type="term" value="F:dioxygenase activity"/>
    <property type="evidence" value="ECO:0007669"/>
    <property type="project" value="UniProtKB-KW"/>
</dbReference>
<dbReference type="EMBL" id="FN430061">
    <property type="protein sequence ID" value="CAZ81162.1"/>
    <property type="molecule type" value="Genomic_DNA"/>
</dbReference>
<dbReference type="GO" id="GO:0005634">
    <property type="term" value="C:nucleus"/>
    <property type="evidence" value="ECO:0007669"/>
    <property type="project" value="UniProtKB-SubCell"/>
</dbReference>
<keyword evidence="5" id="KW-0560">Oxidoreductase</keyword>
<evidence type="ECO:0000256" key="6">
    <source>
        <dbReference type="ARBA" id="ARBA00023004"/>
    </source>
</evidence>
<keyword evidence="4" id="KW-0223">Dioxygenase</keyword>
<accession>D5G9G9</accession>
<evidence type="ECO:0000256" key="5">
    <source>
        <dbReference type="ARBA" id="ARBA00023002"/>
    </source>
</evidence>
<reference evidence="9 10" key="1">
    <citation type="journal article" date="2010" name="Nature">
        <title>Perigord black truffle genome uncovers evolutionary origins and mechanisms of symbiosis.</title>
        <authorList>
            <person name="Martin F."/>
            <person name="Kohler A."/>
            <person name="Murat C."/>
            <person name="Balestrini R."/>
            <person name="Coutinho P.M."/>
            <person name="Jaillon O."/>
            <person name="Montanini B."/>
            <person name="Morin E."/>
            <person name="Noel B."/>
            <person name="Percudani R."/>
            <person name="Porcel B."/>
            <person name="Rubini A."/>
            <person name="Amicucci A."/>
            <person name="Amselem J."/>
            <person name="Anthouard V."/>
            <person name="Arcioni S."/>
            <person name="Artiguenave F."/>
            <person name="Aury J.M."/>
            <person name="Ballario P."/>
            <person name="Bolchi A."/>
            <person name="Brenna A."/>
            <person name="Brun A."/>
            <person name="Buee M."/>
            <person name="Cantarel B."/>
            <person name="Chevalier G."/>
            <person name="Couloux A."/>
            <person name="Da Silva C."/>
            <person name="Denoeud F."/>
            <person name="Duplessis S."/>
            <person name="Ghignone S."/>
            <person name="Hilselberger B."/>
            <person name="Iotti M."/>
            <person name="Marcais B."/>
            <person name="Mello A."/>
            <person name="Miranda M."/>
            <person name="Pacioni G."/>
            <person name="Quesneville H."/>
            <person name="Riccioni C."/>
            <person name="Ruotolo R."/>
            <person name="Splivallo R."/>
            <person name="Stocchi V."/>
            <person name="Tisserant E."/>
            <person name="Viscomi A.R."/>
            <person name="Zambonelli A."/>
            <person name="Zampieri E."/>
            <person name="Henrissat B."/>
            <person name="Lebrun M.H."/>
            <person name="Paolocci F."/>
            <person name="Bonfante P."/>
            <person name="Ottonello S."/>
            <person name="Wincker P."/>
        </authorList>
    </citation>
    <scope>NUCLEOTIDE SEQUENCE [LARGE SCALE GENOMIC DNA]</scope>
    <source>
        <strain evidence="9 10">Mel28</strain>
    </source>
</reference>
<dbReference type="KEGG" id="tml:GSTUM_00003396001"/>
<dbReference type="STRING" id="656061.D5G9G9"/>
<dbReference type="RefSeq" id="XP_002836971.1">
    <property type="nucleotide sequence ID" value="XM_002836925.1"/>
</dbReference>
<keyword evidence="6" id="KW-0408">Iron</keyword>
<dbReference type="PROSITE" id="PS51471">
    <property type="entry name" value="FE2OG_OXY"/>
    <property type="match status" value="1"/>
</dbReference>
<gene>
    <name evidence="9" type="ORF">GSTUM_00003396001</name>
</gene>
<dbReference type="InParanoid" id="D5G9G9"/>
<dbReference type="eggNOG" id="KOG3200">
    <property type="taxonomic scope" value="Eukaryota"/>
</dbReference>
<evidence type="ECO:0000256" key="2">
    <source>
        <dbReference type="ARBA" id="ARBA00007879"/>
    </source>
</evidence>
<dbReference type="GeneID" id="9182913"/>
<dbReference type="HOGENOM" id="CLU_059836_0_0_1"/>
<feature type="domain" description="Fe2OG dioxygenase" evidence="8">
    <location>
        <begin position="101"/>
        <end position="225"/>
    </location>
</feature>
<dbReference type="InterPro" id="IPR037151">
    <property type="entry name" value="AlkB-like_sf"/>
</dbReference>
<proteinExistence type="inferred from homology"/>
<dbReference type="SUPFAM" id="SSF51197">
    <property type="entry name" value="Clavaminate synthase-like"/>
    <property type="match status" value="1"/>
</dbReference>
<evidence type="ECO:0000313" key="9">
    <source>
        <dbReference type="EMBL" id="CAZ81162.1"/>
    </source>
</evidence>
<dbReference type="InterPro" id="IPR005123">
    <property type="entry name" value="Oxoglu/Fe-dep_dioxygenase_dom"/>
</dbReference>
<sequence>MTDSPLTSQIPNLPQSLHYYPAFLPQPTSSTLLQKILQTPKPKWTHLSHRRLQSYPTSLTATTNTLITPPSSSPPLPEWLTEPMIPRMQELNIWAGAPHGAPNHVLVNEYLPGRGILPHEDGGAYWPVVGTVSLGGVIVLDVYEKRMGGGKGRRVGRVLLEDGSLLVTTGDMYTSYLHGIAEVTVDEDLGPETIANWELLGDKDRFKGGRSERGARISLTYRDVLKVVKVGGGFLRK</sequence>
<dbReference type="Proteomes" id="UP000006911">
    <property type="component" value="Unassembled WGS sequence"/>
</dbReference>
<dbReference type="Pfam" id="PF13532">
    <property type="entry name" value="2OG-FeII_Oxy_2"/>
    <property type="match status" value="1"/>
</dbReference>
<keyword evidence="10" id="KW-1185">Reference proteome</keyword>
<dbReference type="Gene3D" id="2.60.120.590">
    <property type="entry name" value="Alpha-ketoglutarate-dependent dioxygenase AlkB-like"/>
    <property type="match status" value="1"/>
</dbReference>
<dbReference type="AlphaFoldDB" id="D5G9G9"/>
<keyword evidence="7" id="KW-0539">Nucleus</keyword>
<dbReference type="PANTHER" id="PTHR46030:SF1">
    <property type="entry name" value="ALPHA-KETOGLUTARATE-DEPENDENT DIOXYGENASE ALKB HOMOLOG 6"/>
    <property type="match status" value="1"/>
</dbReference>
<keyword evidence="3" id="KW-0479">Metal-binding</keyword>
<evidence type="ECO:0000256" key="7">
    <source>
        <dbReference type="ARBA" id="ARBA00023242"/>
    </source>
</evidence>
<protein>
    <submittedName>
        <fullName evidence="9">(Perigord truffle) hypothetical protein</fullName>
    </submittedName>
</protein>
<organism evidence="9 10">
    <name type="scientific">Tuber melanosporum (strain Mel28)</name>
    <name type="common">Perigord black truffle</name>
    <dbReference type="NCBI Taxonomy" id="656061"/>
    <lineage>
        <taxon>Eukaryota</taxon>
        <taxon>Fungi</taxon>
        <taxon>Dikarya</taxon>
        <taxon>Ascomycota</taxon>
        <taxon>Pezizomycotina</taxon>
        <taxon>Pezizomycetes</taxon>
        <taxon>Pezizales</taxon>
        <taxon>Tuberaceae</taxon>
        <taxon>Tuber</taxon>
    </lineage>
</organism>
<dbReference type="InterPro" id="IPR032862">
    <property type="entry name" value="ALKBH6"/>
</dbReference>
<evidence type="ECO:0000256" key="1">
    <source>
        <dbReference type="ARBA" id="ARBA00004123"/>
    </source>
</evidence>
<comment type="similarity">
    <text evidence="2">Belongs to the alkB family.</text>
</comment>
<evidence type="ECO:0000256" key="4">
    <source>
        <dbReference type="ARBA" id="ARBA00022964"/>
    </source>
</evidence>
<dbReference type="InterPro" id="IPR027450">
    <property type="entry name" value="AlkB-like"/>
</dbReference>
<evidence type="ECO:0000313" key="10">
    <source>
        <dbReference type="Proteomes" id="UP000006911"/>
    </source>
</evidence>
<dbReference type="GO" id="GO:0046872">
    <property type="term" value="F:metal ion binding"/>
    <property type="evidence" value="ECO:0007669"/>
    <property type="project" value="UniProtKB-KW"/>
</dbReference>
<dbReference type="PANTHER" id="PTHR46030">
    <property type="entry name" value="ALPHA-KETOGLUTARATE-DEPENDENT DIOXYGENASE ALKB HOMOLOG 6"/>
    <property type="match status" value="1"/>
</dbReference>
<name>D5G9G9_TUBMM</name>
<evidence type="ECO:0000256" key="3">
    <source>
        <dbReference type="ARBA" id="ARBA00022723"/>
    </source>
</evidence>
<dbReference type="OMA" id="KSPKTKW"/>